<dbReference type="SUPFAM" id="SSF52172">
    <property type="entry name" value="CheY-like"/>
    <property type="match status" value="1"/>
</dbReference>
<keyword evidence="7" id="KW-1185">Reference proteome</keyword>
<dbReference type="Proteomes" id="UP000035579">
    <property type="component" value="Chromosome"/>
</dbReference>
<dbReference type="GO" id="GO:0000160">
    <property type="term" value="P:phosphorelay signal transduction system"/>
    <property type="evidence" value="ECO:0007669"/>
    <property type="project" value="InterPro"/>
</dbReference>
<evidence type="ECO:0000256" key="1">
    <source>
        <dbReference type="ARBA" id="ARBA00022553"/>
    </source>
</evidence>
<dbReference type="EMBL" id="QUMU01000013">
    <property type="protein sequence ID" value="REG25186.1"/>
    <property type="molecule type" value="Genomic_DNA"/>
</dbReference>
<dbReference type="PROSITE" id="PS50110">
    <property type="entry name" value="RESPONSE_REGULATORY"/>
    <property type="match status" value="1"/>
</dbReference>
<dbReference type="KEGG" id="age:AA314_04689"/>
<sequence length="122" mass="13390">MSRVLIVDDEPDIANVLGELLGEEGLDVRVVHDGRQALAAMAEQLPDLLITDLMMPRMDGHTLIREMRGSAAFRHIPIVVMSAGMLDKSLLAPDILFVPKPFELFEMLERVAGLLGKQGGSR</sequence>
<protein>
    <submittedName>
        <fullName evidence="5">Response regulator receiver domain-containing protein</fullName>
    </submittedName>
    <submittedName>
        <fullName evidence="4">Response regulatory protein</fullName>
    </submittedName>
</protein>
<proteinExistence type="predicted"/>
<evidence type="ECO:0000256" key="2">
    <source>
        <dbReference type="PROSITE-ProRule" id="PRU00169"/>
    </source>
</evidence>
<feature type="modified residue" description="4-aspartylphosphate" evidence="2">
    <location>
        <position position="52"/>
    </location>
</feature>
<dbReference type="EMBL" id="CP011509">
    <property type="protein sequence ID" value="AKJ03063.1"/>
    <property type="molecule type" value="Genomic_DNA"/>
</dbReference>
<accession>A0AAC8Q8L1</accession>
<dbReference type="InterPro" id="IPR011006">
    <property type="entry name" value="CheY-like_superfamily"/>
</dbReference>
<dbReference type="Gene3D" id="3.40.50.2300">
    <property type="match status" value="1"/>
</dbReference>
<evidence type="ECO:0000313" key="6">
    <source>
        <dbReference type="Proteomes" id="UP000035579"/>
    </source>
</evidence>
<name>A0AAC8Q8L1_9BACT</name>
<dbReference type="PANTHER" id="PTHR44591:SF3">
    <property type="entry name" value="RESPONSE REGULATORY DOMAIN-CONTAINING PROTEIN"/>
    <property type="match status" value="1"/>
</dbReference>
<evidence type="ECO:0000259" key="3">
    <source>
        <dbReference type="PROSITE" id="PS50110"/>
    </source>
</evidence>
<dbReference type="Pfam" id="PF00072">
    <property type="entry name" value="Response_reg"/>
    <property type="match status" value="1"/>
</dbReference>
<dbReference type="AlphaFoldDB" id="A0AAC8Q8L1"/>
<gene>
    <name evidence="4" type="ORF">AA314_04689</name>
    <name evidence="5" type="ORF">ATI61_113250</name>
</gene>
<evidence type="ECO:0000313" key="5">
    <source>
        <dbReference type="EMBL" id="REG25186.1"/>
    </source>
</evidence>
<dbReference type="SMART" id="SM00448">
    <property type="entry name" value="REC"/>
    <property type="match status" value="1"/>
</dbReference>
<feature type="domain" description="Response regulatory" evidence="3">
    <location>
        <begin position="3"/>
        <end position="115"/>
    </location>
</feature>
<dbReference type="RefSeq" id="WP_047857226.1">
    <property type="nucleotide sequence ID" value="NZ_CP011509.1"/>
</dbReference>
<dbReference type="Proteomes" id="UP000256345">
    <property type="component" value="Unassembled WGS sequence"/>
</dbReference>
<reference evidence="5 7" key="2">
    <citation type="submission" date="2018-08" db="EMBL/GenBank/DDBJ databases">
        <title>Genomic Encyclopedia of Archaeal and Bacterial Type Strains, Phase II (KMG-II): from individual species to whole genera.</title>
        <authorList>
            <person name="Goeker M."/>
        </authorList>
    </citation>
    <scope>NUCLEOTIDE SEQUENCE [LARGE SCALE GENOMIC DNA]</scope>
    <source>
        <strain evidence="5 7">DSM 2261</strain>
    </source>
</reference>
<evidence type="ECO:0000313" key="7">
    <source>
        <dbReference type="Proteomes" id="UP000256345"/>
    </source>
</evidence>
<dbReference type="PANTHER" id="PTHR44591">
    <property type="entry name" value="STRESS RESPONSE REGULATOR PROTEIN 1"/>
    <property type="match status" value="1"/>
</dbReference>
<evidence type="ECO:0000313" key="4">
    <source>
        <dbReference type="EMBL" id="AKJ03063.1"/>
    </source>
</evidence>
<dbReference type="InterPro" id="IPR050595">
    <property type="entry name" value="Bact_response_regulator"/>
</dbReference>
<reference evidence="4 6" key="1">
    <citation type="submission" date="2015-05" db="EMBL/GenBank/DDBJ databases">
        <title>Genome assembly of Archangium gephyra DSM 2261.</title>
        <authorList>
            <person name="Sharma G."/>
            <person name="Subramanian S."/>
        </authorList>
    </citation>
    <scope>NUCLEOTIDE SEQUENCE [LARGE SCALE GENOMIC DNA]</scope>
    <source>
        <strain evidence="4 6">DSM 2261</strain>
    </source>
</reference>
<keyword evidence="1 2" id="KW-0597">Phosphoprotein</keyword>
<organism evidence="4 6">
    <name type="scientific">Archangium gephyra</name>
    <dbReference type="NCBI Taxonomy" id="48"/>
    <lineage>
        <taxon>Bacteria</taxon>
        <taxon>Pseudomonadati</taxon>
        <taxon>Myxococcota</taxon>
        <taxon>Myxococcia</taxon>
        <taxon>Myxococcales</taxon>
        <taxon>Cystobacterineae</taxon>
        <taxon>Archangiaceae</taxon>
        <taxon>Archangium</taxon>
    </lineage>
</organism>
<dbReference type="InterPro" id="IPR001789">
    <property type="entry name" value="Sig_transdc_resp-reg_receiver"/>
</dbReference>